<feature type="chain" id="PRO_5042483644" evidence="12">
    <location>
        <begin position="20"/>
        <end position="1008"/>
    </location>
</feature>
<comment type="caution">
    <text evidence="10">Lacks conserved residue(s) required for the propagation of feature annotation.</text>
</comment>
<keyword evidence="8" id="KW-1015">Disulfide bond</keyword>
<dbReference type="InterPro" id="IPR045371">
    <property type="entry name" value="ADAMTS_CR_3"/>
</dbReference>
<dbReference type="GO" id="GO:0006508">
    <property type="term" value="P:proteolysis"/>
    <property type="evidence" value="ECO:0007669"/>
    <property type="project" value="UniProtKB-KW"/>
</dbReference>
<dbReference type="Pfam" id="PF00090">
    <property type="entry name" value="TSP_1"/>
    <property type="match status" value="1"/>
</dbReference>
<dbReference type="Pfam" id="PF01421">
    <property type="entry name" value="Reprolysin"/>
    <property type="match status" value="1"/>
</dbReference>
<reference evidence="15" key="1">
    <citation type="submission" date="2025-08" db="UniProtKB">
        <authorList>
            <consortium name="RefSeq"/>
        </authorList>
    </citation>
    <scope>IDENTIFICATION</scope>
    <source>
        <tissue evidence="15">Sperm</tissue>
    </source>
</reference>
<dbReference type="Gene3D" id="3.40.1620.60">
    <property type="match status" value="1"/>
</dbReference>
<dbReference type="GO" id="GO:0004222">
    <property type="term" value="F:metalloendopeptidase activity"/>
    <property type="evidence" value="ECO:0007669"/>
    <property type="project" value="InterPro"/>
</dbReference>
<dbReference type="PROSITE" id="PS50215">
    <property type="entry name" value="ADAM_MEPRO"/>
    <property type="match status" value="1"/>
</dbReference>
<dbReference type="Pfam" id="PF05986">
    <property type="entry name" value="ADAMTS_spacer1"/>
    <property type="match status" value="1"/>
</dbReference>
<dbReference type="RefSeq" id="XP_032820576.1">
    <property type="nucleotide sequence ID" value="XM_032964685.1"/>
</dbReference>
<feature type="region of interest" description="Disordered" evidence="11">
    <location>
        <begin position="159"/>
        <end position="332"/>
    </location>
</feature>
<dbReference type="InterPro" id="IPR024079">
    <property type="entry name" value="MetalloPept_cat_dom_sf"/>
</dbReference>
<evidence type="ECO:0000256" key="8">
    <source>
        <dbReference type="ARBA" id="ARBA00023157"/>
    </source>
</evidence>
<dbReference type="KEGG" id="pmrn:116948205"/>
<evidence type="ECO:0000313" key="15">
    <source>
        <dbReference type="RefSeq" id="XP_032820576.1"/>
    </source>
</evidence>
<feature type="binding site" evidence="10">
    <location>
        <position position="498"/>
    </location>
    <ligand>
        <name>Zn(2+)</name>
        <dbReference type="ChEBI" id="CHEBI:29105"/>
        <note>catalytic</note>
    </ligand>
</feature>
<dbReference type="InterPro" id="IPR010294">
    <property type="entry name" value="ADAMTS_spacer1"/>
</dbReference>
<evidence type="ECO:0000256" key="4">
    <source>
        <dbReference type="ARBA" id="ARBA00022723"/>
    </source>
</evidence>
<dbReference type="SMART" id="SM00209">
    <property type="entry name" value="TSP1"/>
    <property type="match status" value="1"/>
</dbReference>
<name>A0AAJ7TPF7_PETMA</name>
<keyword evidence="3" id="KW-0645">Protease</keyword>
<dbReference type="Gene3D" id="2.20.100.10">
    <property type="entry name" value="Thrombospondin type-1 (TSP1) repeat"/>
    <property type="match status" value="1"/>
</dbReference>
<keyword evidence="14" id="KW-1185">Reference proteome</keyword>
<accession>A0AAJ7TPF7</accession>
<gene>
    <name evidence="15" type="primary">LOC116948205</name>
</gene>
<keyword evidence="5" id="KW-0378">Hydrolase</keyword>
<feature type="active site" evidence="10">
    <location>
        <position position="499"/>
    </location>
</feature>
<dbReference type="PANTHER" id="PTHR13723:SF303">
    <property type="match status" value="1"/>
</dbReference>
<dbReference type="Proteomes" id="UP001318040">
    <property type="component" value="Chromosome 32"/>
</dbReference>
<dbReference type="InterPro" id="IPR036383">
    <property type="entry name" value="TSP1_rpt_sf"/>
</dbReference>
<keyword evidence="2" id="KW-0964">Secreted</keyword>
<feature type="compositionally biased region" description="Acidic residues" evidence="11">
    <location>
        <begin position="211"/>
        <end position="258"/>
    </location>
</feature>
<dbReference type="Gene3D" id="3.40.390.10">
    <property type="entry name" value="Collagenase (Catalytic Domain)"/>
    <property type="match status" value="1"/>
</dbReference>
<feature type="region of interest" description="Disordered" evidence="11">
    <location>
        <begin position="981"/>
        <end position="1008"/>
    </location>
</feature>
<evidence type="ECO:0000313" key="14">
    <source>
        <dbReference type="Proteomes" id="UP001318040"/>
    </source>
</evidence>
<comment type="subcellular location">
    <subcellularLocation>
        <location evidence="1">Secreted</location>
    </subcellularLocation>
</comment>
<keyword evidence="4 10" id="KW-0479">Metal-binding</keyword>
<evidence type="ECO:0000256" key="9">
    <source>
        <dbReference type="ARBA" id="ARBA00023180"/>
    </source>
</evidence>
<dbReference type="GO" id="GO:0046872">
    <property type="term" value="F:metal ion binding"/>
    <property type="evidence" value="ECO:0007669"/>
    <property type="project" value="UniProtKB-KW"/>
</dbReference>
<dbReference type="SUPFAM" id="SSF82895">
    <property type="entry name" value="TSP-1 type 1 repeat"/>
    <property type="match status" value="1"/>
</dbReference>
<evidence type="ECO:0000256" key="3">
    <source>
        <dbReference type="ARBA" id="ARBA00022670"/>
    </source>
</evidence>
<sequence>MLAPGVCVLLLVSATSAAAFRSDVTLPRRASPDGQHLGPGQRHFEPVTGSMPTTSLPAPPLLYSLSAFGRRFQISLLRPEASFLGPALSVHHRGGGARCFYSGIVRDVSGRGEEEEEEKMDRRGLGVDLDRDGSGEAVLSVCGGLSGSFQHGGRVYSIRPLAGNRRGNGDNEEGQEDEGTGLGPHLITRSEVAGGSDQEHNRQHSHHDDAAADDDDDNAADDDDNADDDDDNAADDDDNAAAEAVADVDDPSEAEADDGDNKNNNNADDDVAAKEDDHLIGDGDNTIAGELSKGNHDDVDEDDNDDDDYDDESEDGDIAGERSPSSFSAAPQLAPVRTRRFVSTLRYLSVLLVADEGMALAHGASHVEQYLLDVAARAARLFSHASLDNAVRLSVAGVVVLQQQQQRRHGSRGGPPVASSSGGLTLRNFCEWQKSLRRAGGAGAEHFDTAVLFTRVNICGASDCSTLGVADVGTVCDPARSCAVIEDDGVQTAFTLAHELGHLLGLPHDDSKQCGGNGGAPPGSAATAHIMGETLMRVEPSRPWSTCSARHLTDFLDNGHGDCLKDNLKHSKSLSALPQGALLSHDAQCRAVFGSDFRHCALPGEVPCLALWCRNVSAALASAGAGASEFLGCQTRHSNWAEGTACGLDSECSDGQCVTSLSLVQVPVDGQWGEWGAWSECSRSCGGGVQLSSRGCDAPEPRHGGAYCVGQRVQYRSCNTLACGDAHSADGKSFRDEQCEAFNAPAQNGSGAGGGGGLFPGGFHPTGGSSGGSTHWRSKYAGVAKRDRCKLVCQLGGSDVFAMLRHKVVDGTPCWPDNSGVCVQGKCVRAGCDHVIGSRSKADKCGVCGGNGSTCRKVSGSFNHARIYGYNTVVTIPAGATSVEVKQRGRRGGAPSSTYLAVRGAAGGPYLMNERDIPLPGGALLLYSGSSGSLERLQSYGTLREPVTVQALSLDPSVPIGIKYSFFVPKGAAAAAAAAAASSSGGRKVKEAKGPAGQKAPKRVGKNT</sequence>
<organism evidence="14 15">
    <name type="scientific">Petromyzon marinus</name>
    <name type="common">Sea lamprey</name>
    <dbReference type="NCBI Taxonomy" id="7757"/>
    <lineage>
        <taxon>Eukaryota</taxon>
        <taxon>Metazoa</taxon>
        <taxon>Chordata</taxon>
        <taxon>Craniata</taxon>
        <taxon>Vertebrata</taxon>
        <taxon>Cyclostomata</taxon>
        <taxon>Hyperoartia</taxon>
        <taxon>Petromyzontiformes</taxon>
        <taxon>Petromyzontidae</taxon>
        <taxon>Petromyzon</taxon>
    </lineage>
</organism>
<dbReference type="InterPro" id="IPR001590">
    <property type="entry name" value="Peptidase_M12B"/>
</dbReference>
<feature type="binding site" evidence="10">
    <location>
        <position position="508"/>
    </location>
    <ligand>
        <name>Zn(2+)</name>
        <dbReference type="ChEBI" id="CHEBI:29105"/>
        <note>catalytic</note>
    </ligand>
</feature>
<dbReference type="AlphaFoldDB" id="A0AAJ7TPF7"/>
<protein>
    <submittedName>
        <fullName evidence="15">A disintegrin and metalloproteinase with thrombospondin motifs 4-like</fullName>
    </submittedName>
</protein>
<feature type="compositionally biased region" description="Basic and acidic residues" evidence="11">
    <location>
        <begin position="271"/>
        <end position="281"/>
    </location>
</feature>
<evidence type="ECO:0000256" key="10">
    <source>
        <dbReference type="PROSITE-ProRule" id="PRU00276"/>
    </source>
</evidence>
<dbReference type="PROSITE" id="PS50092">
    <property type="entry name" value="TSP1"/>
    <property type="match status" value="1"/>
</dbReference>
<dbReference type="FunFam" id="2.20.100.10:FF:000006">
    <property type="entry name" value="A disintegrin and metalloproteinase with thrombospondin motifs 1"/>
    <property type="match status" value="1"/>
</dbReference>
<evidence type="ECO:0000256" key="2">
    <source>
        <dbReference type="ARBA" id="ARBA00022525"/>
    </source>
</evidence>
<evidence type="ECO:0000256" key="11">
    <source>
        <dbReference type="SAM" id="MobiDB-lite"/>
    </source>
</evidence>
<proteinExistence type="predicted"/>
<keyword evidence="9" id="KW-0325">Glycoprotein</keyword>
<evidence type="ECO:0000256" key="6">
    <source>
        <dbReference type="ARBA" id="ARBA00022833"/>
    </source>
</evidence>
<dbReference type="Pfam" id="PF19236">
    <property type="entry name" value="ADAMTS_CR_3"/>
    <property type="match status" value="1"/>
</dbReference>
<evidence type="ECO:0000259" key="13">
    <source>
        <dbReference type="PROSITE" id="PS50215"/>
    </source>
</evidence>
<evidence type="ECO:0000256" key="5">
    <source>
        <dbReference type="ARBA" id="ARBA00022801"/>
    </source>
</evidence>
<keyword evidence="7" id="KW-0482">Metalloprotease</keyword>
<evidence type="ECO:0000256" key="12">
    <source>
        <dbReference type="SAM" id="SignalP"/>
    </source>
</evidence>
<feature type="signal peptide" evidence="12">
    <location>
        <begin position="1"/>
        <end position="19"/>
    </location>
</feature>
<dbReference type="InterPro" id="IPR000884">
    <property type="entry name" value="TSP1_rpt"/>
</dbReference>
<keyword evidence="12" id="KW-0732">Signal</keyword>
<feature type="binding site" evidence="10">
    <location>
        <position position="502"/>
    </location>
    <ligand>
        <name>Zn(2+)</name>
        <dbReference type="ChEBI" id="CHEBI:29105"/>
        <note>catalytic</note>
    </ligand>
</feature>
<dbReference type="SUPFAM" id="SSF55486">
    <property type="entry name" value="Metalloproteases ('zincins'), catalytic domain"/>
    <property type="match status" value="1"/>
</dbReference>
<evidence type="ECO:0000256" key="7">
    <source>
        <dbReference type="ARBA" id="ARBA00023049"/>
    </source>
</evidence>
<feature type="compositionally biased region" description="Basic and acidic residues" evidence="11">
    <location>
        <begin position="197"/>
        <end position="210"/>
    </location>
</feature>
<keyword evidence="6 10" id="KW-0862">Zinc</keyword>
<dbReference type="PANTHER" id="PTHR13723">
    <property type="entry name" value="ADAMTS A DISINTEGRIN AND METALLOPROTEASE WITH THROMBOSPONDIN MOTIFS PROTEASE"/>
    <property type="match status" value="1"/>
</dbReference>
<evidence type="ECO:0000256" key="1">
    <source>
        <dbReference type="ARBA" id="ARBA00004613"/>
    </source>
</evidence>
<dbReference type="Pfam" id="PF17771">
    <property type="entry name" value="ADAMTS_CR_2"/>
    <property type="match status" value="1"/>
</dbReference>
<feature type="domain" description="Peptidase M12B" evidence="13">
    <location>
        <begin position="346"/>
        <end position="568"/>
    </location>
</feature>
<feature type="compositionally biased region" description="Acidic residues" evidence="11">
    <location>
        <begin position="170"/>
        <end position="179"/>
    </location>
</feature>
<dbReference type="Gene3D" id="2.60.120.830">
    <property type="match status" value="1"/>
</dbReference>
<dbReference type="GO" id="GO:0031012">
    <property type="term" value="C:extracellular matrix"/>
    <property type="evidence" value="ECO:0007669"/>
    <property type="project" value="TreeGrafter"/>
</dbReference>
<dbReference type="GO" id="GO:0030198">
    <property type="term" value="P:extracellular matrix organization"/>
    <property type="evidence" value="ECO:0007669"/>
    <property type="project" value="TreeGrafter"/>
</dbReference>
<dbReference type="GO" id="GO:0005576">
    <property type="term" value="C:extracellular region"/>
    <property type="evidence" value="ECO:0007669"/>
    <property type="project" value="UniProtKB-SubCell"/>
</dbReference>
<feature type="compositionally biased region" description="Acidic residues" evidence="11">
    <location>
        <begin position="298"/>
        <end position="318"/>
    </location>
</feature>
<dbReference type="InterPro" id="IPR050439">
    <property type="entry name" value="ADAMTS_ADAMTS-like"/>
</dbReference>
<dbReference type="InterPro" id="IPR041645">
    <property type="entry name" value="ADAMTS_CR_2"/>
</dbReference>